<protein>
    <submittedName>
        <fullName evidence="2">Uncharacterized protein At2g35075</fullName>
    </submittedName>
</protein>
<dbReference type="EMBL" id="AC004667">
    <property type="protein sequence ID" value="AAM14976.1"/>
    <property type="molecule type" value="Genomic_DNA"/>
</dbReference>
<dbReference type="ExpressionAtlas" id="Q8S8Q1">
    <property type="expression patterns" value="baseline and differential"/>
</dbReference>
<reference evidence="2" key="3">
    <citation type="submission" date="2002-02" db="EMBL/GenBank/DDBJ databases">
        <authorList>
            <person name="Town C.D."/>
            <person name="Kaul S."/>
        </authorList>
    </citation>
    <scope>NUCLEOTIDE SEQUENCE</scope>
</reference>
<name>Q8S8Q1_ARATH</name>
<evidence type="ECO:0000313" key="2">
    <source>
        <dbReference type="EMBL" id="AAM14976.1"/>
    </source>
</evidence>
<reference evidence="2" key="2">
    <citation type="submission" date="2000-03" db="EMBL/GenBank/DDBJ databases">
        <authorList>
            <person name="Rounsley S.D."/>
            <person name="Lin X."/>
            <person name="Kaul S."/>
            <person name="Shea T.P."/>
            <person name="Fujii C.Y."/>
            <person name="Mason T.M."/>
            <person name="Shen M."/>
            <person name="Ronning C.M."/>
            <person name="Fraser C.M."/>
            <person name="Somerville C.R."/>
            <person name="Venter J.C."/>
        </authorList>
    </citation>
    <scope>NUCLEOTIDE SEQUENCE</scope>
</reference>
<accession>Q8S8Q1</accession>
<sequence length="485" mass="53742">MGINEFSSFGRRGSGFQEHNGESPPFPWIPALWVLMIESCRRFVQSMQAKAFSGSLTAGGNQAKVLCRTCFWICPLSRKFLEIMYPVVPRLSCARGTVLEPVSLDAGHAISLDLETAALKMSADLNRTEIPSSVSSKALLYESLKPSIWWVSYAFANLMSPPSTHSPFQAFLVKSSNLEGFTLTEDEAESVESVVMLLQKDDFKDLKTLGKMETIIQLLQTIPNQEHCSSKWCNRRVAIQCVDFSKQTIIRDVWRLLDSIAVSLASQQKKSSVSLKEVSPSLSWLSSCNIPMPGLAIEASRYGILSVHNKVPEIVLLSWLTQTMEAALWLTGNFHDVAAIVSSSLFSSRVKEIRIRLQEHHDLLLAMLPAVVFVAEVRLSVVPEATQAHRNSSYTEVSFLDYTSLGVGCAYTVYGYHVLCQNTGGKRFAEDVKKVDGEYAELAVSNGTRLESKTKGGLMNFMQSPGLVESTNAGFFLIDTRQPKE</sequence>
<reference key="1">
    <citation type="journal article" date="1999" name="Nature">
        <title>Sequence and analysis of chromosome 2 of the plant Arabidopsis thaliana.</title>
        <authorList>
            <person name="Lin X."/>
            <person name="Kaul S."/>
            <person name="Rounsley S."/>
            <person name="Shea T.P."/>
            <person name="Benito M.I."/>
            <person name="Town C.D."/>
            <person name="Fujii C.Y."/>
            <person name="Mason T."/>
            <person name="Bowman C.L."/>
            <person name="Barnstead M."/>
            <person name="Feldblyum T.V."/>
            <person name="Buell C.R."/>
            <person name="Ketchum K.A."/>
            <person name="Lee J."/>
            <person name="Ronning C.M."/>
            <person name="Koo H.L."/>
            <person name="Moffat K.S."/>
            <person name="Cronin L.A."/>
            <person name="Shen M."/>
            <person name="Pai G."/>
            <person name="Van Aken S."/>
            <person name="Umayam L."/>
            <person name="Tallon L.J."/>
            <person name="Gill J.E."/>
            <person name="Adams M.D."/>
            <person name="Carrera A.J."/>
            <person name="Creasy T.H."/>
            <person name="Goodman H.M."/>
            <person name="Somerville C.R."/>
            <person name="Copenhaver G.P."/>
            <person name="Preuss D."/>
            <person name="Nierman W.C."/>
            <person name="White O."/>
            <person name="Eisen J.A."/>
            <person name="Salzberg S.L."/>
            <person name="Fraser C.M."/>
            <person name="Venter J.C."/>
        </authorList>
    </citation>
    <scope>NUCLEOTIDE SEQUENCE [LARGE SCALE GENOMIC DNA]</scope>
    <source>
        <strain>cv. Columbia</strain>
    </source>
</reference>
<evidence type="ECO:0000256" key="1">
    <source>
        <dbReference type="SAM" id="MobiDB-lite"/>
    </source>
</evidence>
<proteinExistence type="predicted"/>
<organism evidence="2">
    <name type="scientific">Arabidopsis thaliana</name>
    <name type="common">Mouse-ear cress</name>
    <dbReference type="NCBI Taxonomy" id="3702"/>
    <lineage>
        <taxon>Eukaryota</taxon>
        <taxon>Viridiplantae</taxon>
        <taxon>Streptophyta</taxon>
        <taxon>Embryophyta</taxon>
        <taxon>Tracheophyta</taxon>
        <taxon>Spermatophyta</taxon>
        <taxon>Magnoliopsida</taxon>
        <taxon>eudicotyledons</taxon>
        <taxon>Gunneridae</taxon>
        <taxon>Pentapetalae</taxon>
        <taxon>rosids</taxon>
        <taxon>malvids</taxon>
        <taxon>Brassicales</taxon>
        <taxon>Brassicaceae</taxon>
        <taxon>Camelineae</taxon>
        <taxon>Arabidopsis</taxon>
    </lineage>
</organism>
<gene>
    <name evidence="2" type="ordered locus">At2g35075</name>
</gene>
<dbReference type="AlphaFoldDB" id="Q8S8Q1"/>
<feature type="region of interest" description="Disordered" evidence="1">
    <location>
        <begin position="1"/>
        <end position="21"/>
    </location>
</feature>